<dbReference type="EMBL" id="QWEG01000001">
    <property type="protein sequence ID" value="RHW43600.1"/>
    <property type="molecule type" value="Genomic_DNA"/>
</dbReference>
<evidence type="ECO:0000313" key="1">
    <source>
        <dbReference type="EMBL" id="RHW43600.1"/>
    </source>
</evidence>
<dbReference type="OrthoDB" id="1201990at2"/>
<dbReference type="PANTHER" id="PTHR37816:SF2">
    <property type="entry name" value="DNA TOPOLOGY MODULATION PROTEIN FLAR-RELATED PROTEIN"/>
    <property type="match status" value="1"/>
</dbReference>
<protein>
    <submittedName>
        <fullName evidence="1">DNA topology modulation protein FlaR</fullName>
    </submittedName>
</protein>
<keyword evidence="2" id="KW-1185">Reference proteome</keyword>
<dbReference type="PANTHER" id="PTHR37816">
    <property type="entry name" value="YALI0E33011P"/>
    <property type="match status" value="1"/>
</dbReference>
<evidence type="ECO:0000313" key="2">
    <source>
        <dbReference type="Proteomes" id="UP000284416"/>
    </source>
</evidence>
<gene>
    <name evidence="1" type="ORF">D1B31_00925</name>
</gene>
<dbReference type="AlphaFoldDB" id="A0A417Z0B9"/>
<reference evidence="1 2" key="1">
    <citation type="journal article" date="2017" name="Int. J. Syst. Evol. Microbiol.">
        <title>Bacillus notoginsengisoli sp. nov., a novel bacterium isolated from the rhizosphere of Panax notoginseng.</title>
        <authorList>
            <person name="Zhang M.Y."/>
            <person name="Cheng J."/>
            <person name="Cai Y."/>
            <person name="Zhang T.Y."/>
            <person name="Wu Y.Y."/>
            <person name="Manikprabhu D."/>
            <person name="Li W.J."/>
            <person name="Zhang Y.X."/>
        </authorList>
    </citation>
    <scope>NUCLEOTIDE SEQUENCE [LARGE SCALE GENOMIC DNA]</scope>
    <source>
        <strain evidence="1 2">JCM 30743</strain>
    </source>
</reference>
<accession>A0A417Z0B9</accession>
<proteinExistence type="predicted"/>
<organism evidence="1 2">
    <name type="scientific">Neobacillus notoginsengisoli</name>
    <dbReference type="NCBI Taxonomy" id="1578198"/>
    <lineage>
        <taxon>Bacteria</taxon>
        <taxon>Bacillati</taxon>
        <taxon>Bacillota</taxon>
        <taxon>Bacilli</taxon>
        <taxon>Bacillales</taxon>
        <taxon>Bacillaceae</taxon>
        <taxon>Neobacillus</taxon>
    </lineage>
</organism>
<dbReference type="Proteomes" id="UP000284416">
    <property type="component" value="Unassembled WGS sequence"/>
</dbReference>
<name>A0A417Z0B9_9BACI</name>
<dbReference type="InterPro" id="IPR052922">
    <property type="entry name" value="Cytidylate_Kinase-2"/>
</dbReference>
<comment type="caution">
    <text evidence="1">The sequence shown here is derived from an EMBL/GenBank/DDBJ whole genome shotgun (WGS) entry which is preliminary data.</text>
</comment>
<sequence length="150" mass="18153">MKIPFYELDNVVRERHPLGDRRRTEIEVEKFLEAILLSDTWIIEGVHNEEWTSETFLQADMIIFLDPAYSTRTYRIIRRFILQKLGFEKANYTVTNEMLFKMFKWNRHFEQVGKPNFFNTYADGQKLRLIRKKKDLSNLLSELSVRWNNT</sequence>